<keyword evidence="3" id="KW-0808">Transferase</keyword>
<feature type="domain" description="RDRP core" evidence="2">
    <location>
        <begin position="449"/>
        <end position="1026"/>
    </location>
</feature>
<keyword evidence="3" id="KW-0548">Nucleotidyltransferase</keyword>
<evidence type="ECO:0000259" key="2">
    <source>
        <dbReference type="Pfam" id="PF05183"/>
    </source>
</evidence>
<dbReference type="GO" id="GO:0030422">
    <property type="term" value="P:siRNA processing"/>
    <property type="evidence" value="ECO:0007669"/>
    <property type="project" value="TreeGrafter"/>
</dbReference>
<dbReference type="PANTHER" id="PTHR23079">
    <property type="entry name" value="RNA-DEPENDENT RNA POLYMERASE"/>
    <property type="match status" value="1"/>
</dbReference>
<dbReference type="OMA" id="DDYLVIW"/>
<dbReference type="InterPro" id="IPR057596">
    <property type="entry name" value="RDRP_core"/>
</dbReference>
<dbReference type="OrthoDB" id="6513042at2759"/>
<keyword evidence="4" id="KW-1185">Reference proteome</keyword>
<keyword evidence="3" id="KW-0696">RNA-directed RNA polymerase</keyword>
<dbReference type="GO" id="GO:0031380">
    <property type="term" value="C:nuclear RNA-directed RNA polymerase complex"/>
    <property type="evidence" value="ECO:0007669"/>
    <property type="project" value="TreeGrafter"/>
</dbReference>
<protein>
    <submittedName>
        <fullName evidence="3">RNA-dependent RNA polymerase 1</fullName>
    </submittedName>
</protein>
<feature type="region of interest" description="Disordered" evidence="1">
    <location>
        <begin position="1198"/>
        <end position="1221"/>
    </location>
</feature>
<dbReference type="CDD" id="cd00590">
    <property type="entry name" value="RRM_SF"/>
    <property type="match status" value="1"/>
</dbReference>
<evidence type="ECO:0000313" key="3">
    <source>
        <dbReference type="EMBL" id="CRG82884.1"/>
    </source>
</evidence>
<dbReference type="Gene3D" id="3.40.50.300">
    <property type="entry name" value="P-loop containing nucleotide triphosphate hydrolases"/>
    <property type="match status" value="1"/>
</dbReference>
<dbReference type="GO" id="GO:0003723">
    <property type="term" value="F:RNA binding"/>
    <property type="evidence" value="ECO:0007669"/>
    <property type="project" value="UniProtKB-KW"/>
</dbReference>
<name>A0A0U1LIQ2_TALIS</name>
<accession>A0A0U1LIQ2</accession>
<sequence>MTAVHPSVSVLRDPRPSYRPSVRNQQSPKPPILFQDRALEVVRPDWQIWESLAINLLGVPRQASTFLIWKAFKSYGKIFSIEIYEDDKGNRNGKGRVRFNLHPEEKSPGVSSLTKSKVLYPAEIEIPISTLDFGTLVARKTMLCLRRVERGQHEDLKLVLDLRRRELLVFFRVVLDTSKKTPDDVPIPSDFRIKVPFSQLPTFFETRNYSAKLLSHIVSLESPPVYHRHLHFLESSFIDDQGNHVGDRKSWRAFECWYRQTDIVHRYEGWPKLPISLRKVNPIINIGRWTTLRITYDQDVVDSKRFTVLREALRDFNVEIKKDDDFNVDVPKTQPVPVIWDICDEPESTRAAIDELMGDSHIHLPFSVRYQLEVCISNGFLNEYSAGSETFVRKLKDIDERKAVRLLEHIATEKKVYWNPVDIFDIQFPKGSSNKKIPSYCCMMRAATVTPSMVYWDTPAMEITNRVIRQYSQYSDRFLRVRFKDEKLEGRINSTDQKVMDEIFLRVKRTMSNGIKLGDRKYEFLAFGNSQFREHGAYFFASDIHITASQIRAWMGEFSDIMNIAKYAARLGQCFSTTRAINTCPVQLKRIPDVTKGEYMFSDGVGRMSNFLAQMTQRELKIKTPDGEPPSAFQFRLGGCKGMLVLSPQARGREVHIRPSQEKFPATHQGLEIIRWSQFSMATLNRQIIAVLTSLGVPDEIFHKKLRSMLSSLEEATHDGKAAMSLLQKYIDPNEMTLTISQMVSDGFLASKEPFLTSLLSLWKAWQIKYLKEKAKIVVDGGACVLGVMDETATLKGFLQKNADNVPTSYKDRLAALPEIFIQVYRADEKRYRVIEGVCLLARNPSLHPGDLRVVRAVDKPKLSNLKDVVVLPQLGDRDIASMCSGGDLDGDDYLVIWDEDLIPHDWFTMPMDYTPVTSVQLDRPVTVNDVTSFFVNYMKNDCLPRIAHAHLAWADLLPEGVMENKCMRLAQLHSNAVDYNKTGKPAVLPRDLRPRKWPHFMEKNYKPKDQIYTSRKILGQLYDAVDKVDFHPNFEMPFDKRILESGIKLTDELMRFSKELKVSYDIAMRRIMAQHEIRTEFEVWSTFVLNHSGQSKDYKFHEEIGCISKALRDRFRGECYEKVGGRNFEHLAPLVVAMYKTTNDEVADALAEFRQKNPIPESKPNIDAVPMISFAWLFPDILGRIALRYFELVDTVDGSQASSDPPVRKDQVKEDPLQDDGLIGEVKESARDESPLITGDLISLDDMLETLGEALEEPSEELSEETTEIDEEEINLVENEADLKPSAMDVLEGMFDDSDADSLVSEVNDKQHLIFLAHTFQQVGGLTIMPSQPALPHLLTPYLSPAAQSPQSLTLITSVLAATSNWLILRYLASVLSSADKKTSGSNSDGDNSNSSAERTTRKIVLVSFLRNWDFWRAEAKRLGLDLQRLADGGRVRFVDGLTGLYSSSSTAQHNSSTPARGINLGGGTAGASRTIPARGPPGRAPLAPPARLPTNSSTTTAGSNSSSSAPKQLHASGHGSAALDGLEKDIVSVISSIKSTDEDDTLLILDQPDLLLAATPGVDATDMSDWITGLQQHVHSTVITASADSPLVHNAYTAGEEGIAAPLETQHSAFVIGLAHQARMVMQLRTLDTGAAKDVSGVLRISKGGGFEDIADGAVEDKEVLYFVQRDGGVRVFGRGEA</sequence>
<dbReference type="GO" id="GO:0003968">
    <property type="term" value="F:RNA-directed RNA polymerase activity"/>
    <property type="evidence" value="ECO:0007669"/>
    <property type="project" value="UniProtKB-KW"/>
</dbReference>
<dbReference type="EMBL" id="CVMT01000001">
    <property type="protein sequence ID" value="CRG82884.1"/>
    <property type="molecule type" value="Genomic_DNA"/>
</dbReference>
<evidence type="ECO:0000313" key="4">
    <source>
        <dbReference type="Proteomes" id="UP000054383"/>
    </source>
</evidence>
<dbReference type="CDD" id="cd19495">
    <property type="entry name" value="Elp6"/>
    <property type="match status" value="1"/>
</dbReference>
<proteinExistence type="predicted"/>
<dbReference type="InterPro" id="IPR007855">
    <property type="entry name" value="RDRP"/>
</dbReference>
<dbReference type="PANTHER" id="PTHR23079:SF55">
    <property type="entry name" value="RNA-DIRECTED RNA POLYMERASE"/>
    <property type="match status" value="1"/>
</dbReference>
<feature type="compositionally biased region" description="Low complexity" evidence="1">
    <location>
        <begin position="1449"/>
        <end position="1458"/>
    </location>
</feature>
<gene>
    <name evidence="3" type="ORF">PISL3812_00230</name>
</gene>
<dbReference type="InterPro" id="IPR027417">
    <property type="entry name" value="P-loop_NTPase"/>
</dbReference>
<feature type="region of interest" description="Disordered" evidence="1">
    <location>
        <begin position="1"/>
        <end position="29"/>
    </location>
</feature>
<organism evidence="3 4">
    <name type="scientific">Talaromyces islandicus</name>
    <name type="common">Penicillium islandicum</name>
    <dbReference type="NCBI Taxonomy" id="28573"/>
    <lineage>
        <taxon>Eukaryota</taxon>
        <taxon>Fungi</taxon>
        <taxon>Dikarya</taxon>
        <taxon>Ascomycota</taxon>
        <taxon>Pezizomycotina</taxon>
        <taxon>Eurotiomycetes</taxon>
        <taxon>Eurotiomycetidae</taxon>
        <taxon>Eurotiales</taxon>
        <taxon>Trichocomaceae</taxon>
        <taxon>Talaromyces</taxon>
        <taxon>Talaromyces sect. Islandici</taxon>
    </lineage>
</organism>
<feature type="region of interest" description="Disordered" evidence="1">
    <location>
        <begin position="1449"/>
        <end position="1522"/>
    </location>
</feature>
<evidence type="ECO:0000256" key="1">
    <source>
        <dbReference type="SAM" id="MobiDB-lite"/>
    </source>
</evidence>
<dbReference type="Pfam" id="PF05183">
    <property type="entry name" value="RdRP"/>
    <property type="match status" value="1"/>
</dbReference>
<reference evidence="3 4" key="1">
    <citation type="submission" date="2015-04" db="EMBL/GenBank/DDBJ databases">
        <authorList>
            <person name="Syromyatnikov M.Y."/>
            <person name="Popov V.N."/>
        </authorList>
    </citation>
    <scope>NUCLEOTIDE SEQUENCE [LARGE SCALE GENOMIC DNA]</scope>
    <source>
        <strain evidence="3">WF-38-12</strain>
    </source>
</reference>
<dbReference type="STRING" id="28573.A0A0U1LIQ2"/>
<feature type="compositionally biased region" description="Basic and acidic residues" evidence="1">
    <location>
        <begin position="1207"/>
        <end position="1217"/>
    </location>
</feature>
<dbReference type="Proteomes" id="UP000054383">
    <property type="component" value="Unassembled WGS sequence"/>
</dbReference>
<feature type="compositionally biased region" description="Pro residues" evidence="1">
    <location>
        <begin position="1480"/>
        <end position="1493"/>
    </location>
</feature>
<feature type="compositionally biased region" description="Low complexity" evidence="1">
    <location>
        <begin position="1494"/>
        <end position="1511"/>
    </location>
</feature>